<dbReference type="RefSeq" id="WP_185165190.1">
    <property type="nucleotide sequence ID" value="NZ_JACKWY010000011.1"/>
</dbReference>
<dbReference type="PANTHER" id="PTHR47829">
    <property type="entry name" value="HYDROLASE, PUTATIVE (AFU_ORTHOLOGUE AFUA_1G12880)-RELATED"/>
    <property type="match status" value="1"/>
</dbReference>
<organism evidence="1 2">
    <name type="scientific">Clostridium gasigenes</name>
    <dbReference type="NCBI Taxonomy" id="94869"/>
    <lineage>
        <taxon>Bacteria</taxon>
        <taxon>Bacillati</taxon>
        <taxon>Bacillota</taxon>
        <taxon>Clostridia</taxon>
        <taxon>Eubacteriales</taxon>
        <taxon>Clostridiaceae</taxon>
        <taxon>Clostridium</taxon>
    </lineage>
</organism>
<keyword evidence="1" id="KW-0378">Hydrolase</keyword>
<reference evidence="1 2" key="1">
    <citation type="submission" date="2020-08" db="EMBL/GenBank/DDBJ databases">
        <title>Clostridia isolated from Swiss meat.</title>
        <authorList>
            <person name="Wambui J."/>
            <person name="Stevens M.J.A."/>
            <person name="Stephan R."/>
        </authorList>
    </citation>
    <scope>NUCLEOTIDE SEQUENCE [LARGE SCALE GENOMIC DNA]</scope>
    <source>
        <strain evidence="1 2">CM001</strain>
    </source>
</reference>
<dbReference type="Proteomes" id="UP000585258">
    <property type="component" value="Unassembled WGS sequence"/>
</dbReference>
<accession>A0A7X0SEC2</accession>
<dbReference type="InterPro" id="IPR023214">
    <property type="entry name" value="HAD_sf"/>
</dbReference>
<dbReference type="AlphaFoldDB" id="A0A7X0SEC2"/>
<dbReference type="Gene3D" id="3.40.50.1000">
    <property type="entry name" value="HAD superfamily/HAD-like"/>
    <property type="match status" value="1"/>
</dbReference>
<protein>
    <submittedName>
        <fullName evidence="1">HAD family hydrolase</fullName>
    </submittedName>
</protein>
<gene>
    <name evidence="1" type="ORF">H7E68_15325</name>
</gene>
<proteinExistence type="predicted"/>
<name>A0A7X0SEC2_9CLOT</name>
<dbReference type="InterPro" id="IPR036412">
    <property type="entry name" value="HAD-like_sf"/>
</dbReference>
<dbReference type="SFLD" id="SFLDG01129">
    <property type="entry name" value="C1.5:_HAD__Beta-PGM__Phosphata"/>
    <property type="match status" value="1"/>
</dbReference>
<dbReference type="PANTHER" id="PTHR47829:SF1">
    <property type="entry name" value="HAD FAMILY PHOSPHATASE"/>
    <property type="match status" value="1"/>
</dbReference>
<dbReference type="InterPro" id="IPR023198">
    <property type="entry name" value="PGP-like_dom2"/>
</dbReference>
<dbReference type="Gene3D" id="1.10.150.240">
    <property type="entry name" value="Putative phosphatase, domain 2"/>
    <property type="match status" value="1"/>
</dbReference>
<dbReference type="SFLD" id="SFLDS00003">
    <property type="entry name" value="Haloacid_Dehalogenase"/>
    <property type="match status" value="1"/>
</dbReference>
<dbReference type="NCBIfam" id="TIGR01509">
    <property type="entry name" value="HAD-SF-IA-v3"/>
    <property type="match status" value="1"/>
</dbReference>
<dbReference type="NCBIfam" id="TIGR01549">
    <property type="entry name" value="HAD-SF-IA-v1"/>
    <property type="match status" value="1"/>
</dbReference>
<evidence type="ECO:0000313" key="1">
    <source>
        <dbReference type="EMBL" id="MBB6716076.1"/>
    </source>
</evidence>
<dbReference type="InterPro" id="IPR052898">
    <property type="entry name" value="ACAD10-like"/>
</dbReference>
<dbReference type="Pfam" id="PF00702">
    <property type="entry name" value="Hydrolase"/>
    <property type="match status" value="1"/>
</dbReference>
<dbReference type="SUPFAM" id="SSF56784">
    <property type="entry name" value="HAD-like"/>
    <property type="match status" value="1"/>
</dbReference>
<dbReference type="InterPro" id="IPR006439">
    <property type="entry name" value="HAD-SF_hydro_IA"/>
</dbReference>
<dbReference type="EMBL" id="JACKWY010000011">
    <property type="protein sequence ID" value="MBB6716076.1"/>
    <property type="molecule type" value="Genomic_DNA"/>
</dbReference>
<evidence type="ECO:0000313" key="2">
    <source>
        <dbReference type="Proteomes" id="UP000585258"/>
    </source>
</evidence>
<comment type="caution">
    <text evidence="1">The sequence shown here is derived from an EMBL/GenBank/DDBJ whole genome shotgun (WGS) entry which is preliminary data.</text>
</comment>
<sequence length="228" mass="26721">MKKNINVIFFDLFFTLVTPKYNDLRNENDVLKITREEWEIHAEDNELYEKRAIGKEKIPIKIIESIIKKMGMKVSDCDKNEVLRLREERFKKSIIEVDFSIIDVLLNLKKNGKKVCLISNADIIDVKHWENSLLYNLFDGAIFSYEVGYIKPQIEIYNIALNRMKAKPEECIFIGDGGSDELKGAKELGIKTILTSYLLKRNEKQLNTLKKFADYYIEDFQEIKNLLL</sequence>
<dbReference type="GO" id="GO:0016787">
    <property type="term" value="F:hydrolase activity"/>
    <property type="evidence" value="ECO:0007669"/>
    <property type="project" value="UniProtKB-KW"/>
</dbReference>